<dbReference type="Proteomes" id="UP001457282">
    <property type="component" value="Unassembled WGS sequence"/>
</dbReference>
<gene>
    <name evidence="2" type="ORF">M0R45_032532</name>
</gene>
<dbReference type="PANTHER" id="PTHR33143:SF60">
    <property type="entry name" value="VQ DOMAIN-CONTAINING PROTEIN"/>
    <property type="match status" value="1"/>
</dbReference>
<evidence type="ECO:0000313" key="2">
    <source>
        <dbReference type="EMBL" id="KAK9924147.1"/>
    </source>
</evidence>
<evidence type="ECO:0000259" key="1">
    <source>
        <dbReference type="Pfam" id="PF05678"/>
    </source>
</evidence>
<sequence>MGKKVSQTSVKISKKEKKEFNSLIKLLRPKVYITDCSSFKTLVQDLTGNGSSNISITTSASSHPQQQHKVPVVDVEEYQVEPERRTSVEVSTETSFDSSEFCNQEVFMNDQELNQLCYQMYSDDTTTTNILEGSSPSTADQLVDMSPFQDLESWLLGSEPFDPFNNGYAQFDQDFSIYDYELSGLL</sequence>
<comment type="caution">
    <text evidence="2">The sequence shown here is derived from an EMBL/GenBank/DDBJ whole genome shotgun (WGS) entry which is preliminary data.</text>
</comment>
<keyword evidence="3" id="KW-1185">Reference proteome</keyword>
<reference evidence="2 3" key="1">
    <citation type="journal article" date="2023" name="G3 (Bethesda)">
        <title>A chromosome-length genome assembly and annotation of blackberry (Rubus argutus, cv. 'Hillquist').</title>
        <authorList>
            <person name="Bruna T."/>
            <person name="Aryal R."/>
            <person name="Dudchenko O."/>
            <person name="Sargent D.J."/>
            <person name="Mead D."/>
            <person name="Buti M."/>
            <person name="Cavallini A."/>
            <person name="Hytonen T."/>
            <person name="Andres J."/>
            <person name="Pham M."/>
            <person name="Weisz D."/>
            <person name="Mascagni F."/>
            <person name="Usai G."/>
            <person name="Natali L."/>
            <person name="Bassil N."/>
            <person name="Fernandez G.E."/>
            <person name="Lomsadze A."/>
            <person name="Armour M."/>
            <person name="Olukolu B."/>
            <person name="Poorten T."/>
            <person name="Britton C."/>
            <person name="Davik J."/>
            <person name="Ashrafi H."/>
            <person name="Aiden E.L."/>
            <person name="Borodovsky M."/>
            <person name="Worthington M."/>
        </authorList>
    </citation>
    <scope>NUCLEOTIDE SEQUENCE [LARGE SCALE GENOMIC DNA]</scope>
    <source>
        <strain evidence="2">PI 553951</strain>
    </source>
</reference>
<dbReference type="InterPro" id="IPR008889">
    <property type="entry name" value="VQ"/>
</dbReference>
<dbReference type="AlphaFoldDB" id="A0AAW1WIA3"/>
<name>A0AAW1WIA3_RUBAR</name>
<evidence type="ECO:0000313" key="3">
    <source>
        <dbReference type="Proteomes" id="UP001457282"/>
    </source>
</evidence>
<dbReference type="Pfam" id="PF05678">
    <property type="entry name" value="VQ"/>
    <property type="match status" value="1"/>
</dbReference>
<organism evidence="2 3">
    <name type="scientific">Rubus argutus</name>
    <name type="common">Southern blackberry</name>
    <dbReference type="NCBI Taxonomy" id="59490"/>
    <lineage>
        <taxon>Eukaryota</taxon>
        <taxon>Viridiplantae</taxon>
        <taxon>Streptophyta</taxon>
        <taxon>Embryophyta</taxon>
        <taxon>Tracheophyta</taxon>
        <taxon>Spermatophyta</taxon>
        <taxon>Magnoliopsida</taxon>
        <taxon>eudicotyledons</taxon>
        <taxon>Gunneridae</taxon>
        <taxon>Pentapetalae</taxon>
        <taxon>rosids</taxon>
        <taxon>fabids</taxon>
        <taxon>Rosales</taxon>
        <taxon>Rosaceae</taxon>
        <taxon>Rosoideae</taxon>
        <taxon>Rosoideae incertae sedis</taxon>
        <taxon>Rubus</taxon>
    </lineage>
</organism>
<dbReference type="EMBL" id="JBEDUW010000006">
    <property type="protein sequence ID" value="KAK9924147.1"/>
    <property type="molecule type" value="Genomic_DNA"/>
</dbReference>
<proteinExistence type="predicted"/>
<accession>A0AAW1WIA3</accession>
<feature type="domain" description="VQ" evidence="1">
    <location>
        <begin position="29"/>
        <end position="51"/>
    </location>
</feature>
<dbReference type="GO" id="GO:0005634">
    <property type="term" value="C:nucleus"/>
    <property type="evidence" value="ECO:0007669"/>
    <property type="project" value="TreeGrafter"/>
</dbReference>
<dbReference type="InterPro" id="IPR039607">
    <property type="entry name" value="VQ_8/17/18/20/21/25"/>
</dbReference>
<dbReference type="PANTHER" id="PTHR33143">
    <property type="entry name" value="F16F4.1 PROTEIN-RELATED"/>
    <property type="match status" value="1"/>
</dbReference>
<protein>
    <recommendedName>
        <fullName evidence="1">VQ domain-containing protein</fullName>
    </recommendedName>
</protein>